<accession>A0A0N0BN29</accession>
<protein>
    <recommendedName>
        <fullName evidence="2">DUF7968 domain-containing protein</fullName>
    </recommendedName>
</protein>
<dbReference type="OrthoDB" id="239888at2157"/>
<name>A0A0N0BN29_9EURY</name>
<organism evidence="3 4">
    <name type="scientific">Haloarcula rubripromontorii</name>
    <dbReference type="NCBI Taxonomy" id="1705562"/>
    <lineage>
        <taxon>Archaea</taxon>
        <taxon>Methanobacteriati</taxon>
        <taxon>Methanobacteriota</taxon>
        <taxon>Stenosarchaea group</taxon>
        <taxon>Halobacteria</taxon>
        <taxon>Halobacteriales</taxon>
        <taxon>Haloarculaceae</taxon>
        <taxon>Haloarcula</taxon>
    </lineage>
</organism>
<sequence>MASVADRIVLSFAPSPSDGDPWSGVDTEWIADELCGDTYQQYLRRAHSGPVAVGEEWDEFVSCGCATPQDVVLRVERVEGGTAVGDETTLDVHPRNDTEAVPQ</sequence>
<dbReference type="AlphaFoldDB" id="A0A0N0BN29"/>
<dbReference type="Pfam" id="PF25922">
    <property type="entry name" value="DUF7968"/>
    <property type="match status" value="1"/>
</dbReference>
<evidence type="ECO:0000313" key="3">
    <source>
        <dbReference type="EMBL" id="KOX91893.1"/>
    </source>
</evidence>
<dbReference type="RefSeq" id="WP_053968920.1">
    <property type="nucleotide sequence ID" value="NZ_LIUF01000005.1"/>
</dbReference>
<reference evidence="3 4" key="1">
    <citation type="submission" date="2015-08" db="EMBL/GenBank/DDBJ databases">
        <title>Genomes of Isolates from Cabo Rojo, PR.</title>
        <authorList>
            <person name="Sanchez-Nieves R.L."/>
            <person name="Montalvo-Rodriguez R."/>
        </authorList>
    </citation>
    <scope>NUCLEOTIDE SEQUENCE [LARGE SCALE GENOMIC DNA]</scope>
    <source>
        <strain evidence="3 4">SL3</strain>
    </source>
</reference>
<dbReference type="InterPro" id="IPR058274">
    <property type="entry name" value="DUF7968"/>
</dbReference>
<evidence type="ECO:0000256" key="1">
    <source>
        <dbReference type="SAM" id="MobiDB-lite"/>
    </source>
</evidence>
<dbReference type="Proteomes" id="UP000037729">
    <property type="component" value="Unassembled WGS sequence"/>
</dbReference>
<evidence type="ECO:0000313" key="4">
    <source>
        <dbReference type="Proteomes" id="UP000037729"/>
    </source>
</evidence>
<feature type="domain" description="DUF7968" evidence="2">
    <location>
        <begin position="27"/>
        <end position="97"/>
    </location>
</feature>
<evidence type="ECO:0000259" key="2">
    <source>
        <dbReference type="Pfam" id="PF25922"/>
    </source>
</evidence>
<dbReference type="STRING" id="1705562.AMS69_15180"/>
<gene>
    <name evidence="3" type="ORF">AMS69_15180</name>
</gene>
<feature type="region of interest" description="Disordered" evidence="1">
    <location>
        <begin position="83"/>
        <end position="103"/>
    </location>
</feature>
<dbReference type="PATRIC" id="fig|1705562.3.peg.3937"/>
<comment type="caution">
    <text evidence="3">The sequence shown here is derived from an EMBL/GenBank/DDBJ whole genome shotgun (WGS) entry which is preliminary data.</text>
</comment>
<proteinExistence type="predicted"/>
<keyword evidence="4" id="KW-1185">Reference proteome</keyword>
<feature type="compositionally biased region" description="Basic and acidic residues" evidence="1">
    <location>
        <begin position="90"/>
        <end position="103"/>
    </location>
</feature>
<dbReference type="EMBL" id="LIUF01000005">
    <property type="protein sequence ID" value="KOX91893.1"/>
    <property type="molecule type" value="Genomic_DNA"/>
</dbReference>